<keyword evidence="2" id="KW-1185">Reference proteome</keyword>
<name>A0ABT8F6U4_9BACT</name>
<dbReference type="PANTHER" id="PTHR35788">
    <property type="entry name" value="EXPORTED PROTEIN-RELATED"/>
    <property type="match status" value="1"/>
</dbReference>
<reference evidence="1" key="1">
    <citation type="submission" date="2023-06" db="EMBL/GenBank/DDBJ databases">
        <title>Cytophagales bacterium Strain LB-30, isolated from soil.</title>
        <authorList>
            <person name="Liu B."/>
        </authorList>
    </citation>
    <scope>NUCLEOTIDE SEQUENCE</scope>
    <source>
        <strain evidence="1">LB-30</strain>
    </source>
</reference>
<dbReference type="PANTHER" id="PTHR35788:SF1">
    <property type="entry name" value="EXPORTED PROTEIN"/>
    <property type="match status" value="1"/>
</dbReference>
<dbReference type="EMBL" id="JAUHJS010000006">
    <property type="protein sequence ID" value="MDN4166192.1"/>
    <property type="molecule type" value="Genomic_DNA"/>
</dbReference>
<dbReference type="InterPro" id="IPR052913">
    <property type="entry name" value="Glycopeptide_resist_protein"/>
</dbReference>
<dbReference type="Proteomes" id="UP001168552">
    <property type="component" value="Unassembled WGS sequence"/>
</dbReference>
<accession>A0ABT8F6U4</accession>
<gene>
    <name evidence="1" type="ORF">QWY31_11805</name>
</gene>
<evidence type="ECO:0000313" key="2">
    <source>
        <dbReference type="Proteomes" id="UP001168552"/>
    </source>
</evidence>
<organism evidence="1 2">
    <name type="scientific">Shiella aurantiaca</name>
    <dbReference type="NCBI Taxonomy" id="3058365"/>
    <lineage>
        <taxon>Bacteria</taxon>
        <taxon>Pseudomonadati</taxon>
        <taxon>Bacteroidota</taxon>
        <taxon>Cytophagia</taxon>
        <taxon>Cytophagales</taxon>
        <taxon>Shiellaceae</taxon>
        <taxon>Shiella</taxon>
    </lineage>
</organism>
<proteinExistence type="predicted"/>
<comment type="caution">
    <text evidence="1">The sequence shown here is derived from an EMBL/GenBank/DDBJ whole genome shotgun (WGS) entry which is preliminary data.</text>
</comment>
<dbReference type="InterPro" id="IPR007391">
    <property type="entry name" value="Vancomycin_resist_VanW"/>
</dbReference>
<dbReference type="RefSeq" id="WP_320004728.1">
    <property type="nucleotide sequence ID" value="NZ_JAUHJS010000006.1"/>
</dbReference>
<sequence>MYYRAARAIVWLWHRKSYAKTRSGESLPHLVKDHQSFLLRPLKDVQMRLQYNKITNLMLAIACIDGLIIRPGETFSIWRLVGKPSTRKGYLPGLVLNQGKIEEGIGGGLCQLGNLIFWMVLHTPLSIKERYRHGYDVFPDINRKIPFGAGATLSYNYIDLQIKNETQQAYQLKLWLSDEHLHGAIFCEQPPQEYYEVYEAHHRIVHQWWGGYTRHNQIKRRVYHTSSHELLRDEWVLENHAIMMYEPLLSAGQA</sequence>
<dbReference type="Pfam" id="PF04294">
    <property type="entry name" value="VanW"/>
    <property type="match status" value="1"/>
</dbReference>
<evidence type="ECO:0000313" key="1">
    <source>
        <dbReference type="EMBL" id="MDN4166192.1"/>
    </source>
</evidence>
<protein>
    <submittedName>
        <fullName evidence="1">VanW family protein</fullName>
    </submittedName>
</protein>